<keyword evidence="6" id="KW-0963">Cytoplasm</keyword>
<dbReference type="GO" id="GO:0005737">
    <property type="term" value="C:cytoplasm"/>
    <property type="evidence" value="ECO:0007669"/>
    <property type="project" value="UniProtKB-SubCell"/>
</dbReference>
<evidence type="ECO:0000313" key="15">
    <source>
        <dbReference type="Proteomes" id="UP000799771"/>
    </source>
</evidence>
<evidence type="ECO:0000256" key="9">
    <source>
        <dbReference type="ARBA" id="ARBA00023315"/>
    </source>
</evidence>
<dbReference type="PROSITE" id="PS51186">
    <property type="entry name" value="GNAT"/>
    <property type="match status" value="1"/>
</dbReference>
<evidence type="ECO:0000256" key="1">
    <source>
        <dbReference type="ARBA" id="ARBA00004123"/>
    </source>
</evidence>
<dbReference type="PANTHER" id="PTHR20531">
    <property type="entry name" value="N-ALPHA-ACETYLTRANSFERASE 40"/>
    <property type="match status" value="1"/>
</dbReference>
<evidence type="ECO:0000313" key="14">
    <source>
        <dbReference type="EMBL" id="KAF2134095.1"/>
    </source>
</evidence>
<name>A0A6A6ASZ4_9PLEO</name>
<dbReference type="InterPro" id="IPR016181">
    <property type="entry name" value="Acyl_CoA_acyltransferase"/>
</dbReference>
<evidence type="ECO:0000256" key="11">
    <source>
        <dbReference type="ARBA" id="ARBA00049524"/>
    </source>
</evidence>
<dbReference type="GO" id="GO:0005634">
    <property type="term" value="C:nucleus"/>
    <property type="evidence" value="ECO:0007669"/>
    <property type="project" value="UniProtKB-SubCell"/>
</dbReference>
<dbReference type="InterPro" id="IPR000182">
    <property type="entry name" value="GNAT_dom"/>
</dbReference>
<organism evidence="14 15">
    <name type="scientific">Dothidotthia symphoricarpi CBS 119687</name>
    <dbReference type="NCBI Taxonomy" id="1392245"/>
    <lineage>
        <taxon>Eukaryota</taxon>
        <taxon>Fungi</taxon>
        <taxon>Dikarya</taxon>
        <taxon>Ascomycota</taxon>
        <taxon>Pezizomycotina</taxon>
        <taxon>Dothideomycetes</taxon>
        <taxon>Pleosporomycetidae</taxon>
        <taxon>Pleosporales</taxon>
        <taxon>Dothidotthiaceae</taxon>
        <taxon>Dothidotthia</taxon>
    </lineage>
</organism>
<dbReference type="EC" id="2.3.1.257" evidence="4"/>
<sequence length="330" mass="37107">MNLIAPIKRGLSKADEHVAHYDNTHSFKRRRMIAAADTISTFQSPRNLGSRSIPVPANMTDILARADYVRAMLDKEAPQLQAYKTPHLQFSLDFQLVGSAMGLTEEELNACFNIIHSTSGDDYKASSIGWNPKQKKDEMRDHEMMYVLVRQGDVVGNTVKKVPAKEVTCAKGKTAVQPNALDQLVTTYADDDEDKPPTTADPNSLRPQLTSEAPSPTPRNTNTILGFISFMFTHDDPPHQDREVVYIYEVHLHENLRGRGLGSNLVEFVEKVARRFNISKTMLTVFMSNYKAKAVYKRLGYAKDECSPQARVMRSKTIKPDYVIMSKGLL</sequence>
<keyword evidence="15" id="KW-1185">Reference proteome</keyword>
<keyword evidence="8" id="KW-0539">Nucleus</keyword>
<proteinExistence type="inferred from homology"/>
<reference evidence="14" key="1">
    <citation type="journal article" date="2020" name="Stud. Mycol.">
        <title>101 Dothideomycetes genomes: a test case for predicting lifestyles and emergence of pathogens.</title>
        <authorList>
            <person name="Haridas S."/>
            <person name="Albert R."/>
            <person name="Binder M."/>
            <person name="Bloem J."/>
            <person name="Labutti K."/>
            <person name="Salamov A."/>
            <person name="Andreopoulos B."/>
            <person name="Baker S."/>
            <person name="Barry K."/>
            <person name="Bills G."/>
            <person name="Bluhm B."/>
            <person name="Cannon C."/>
            <person name="Castanera R."/>
            <person name="Culley D."/>
            <person name="Daum C."/>
            <person name="Ezra D."/>
            <person name="Gonzalez J."/>
            <person name="Henrissat B."/>
            <person name="Kuo A."/>
            <person name="Liang C."/>
            <person name="Lipzen A."/>
            <person name="Lutzoni F."/>
            <person name="Magnuson J."/>
            <person name="Mondo S."/>
            <person name="Nolan M."/>
            <person name="Ohm R."/>
            <person name="Pangilinan J."/>
            <person name="Park H.-J."/>
            <person name="Ramirez L."/>
            <person name="Alfaro M."/>
            <person name="Sun H."/>
            <person name="Tritt A."/>
            <person name="Yoshinaga Y."/>
            <person name="Zwiers L.-H."/>
            <person name="Turgeon B."/>
            <person name="Goodwin S."/>
            <person name="Spatafora J."/>
            <person name="Crous P."/>
            <person name="Grigoriev I."/>
        </authorList>
    </citation>
    <scope>NUCLEOTIDE SEQUENCE</scope>
    <source>
        <strain evidence="14">CBS 119687</strain>
    </source>
</reference>
<dbReference type="AlphaFoldDB" id="A0A6A6ASZ4"/>
<evidence type="ECO:0000256" key="5">
    <source>
        <dbReference type="ARBA" id="ARBA00015043"/>
    </source>
</evidence>
<dbReference type="OrthoDB" id="424551at2759"/>
<dbReference type="GO" id="GO:1990189">
    <property type="term" value="F:protein N-terminal-serine acetyltransferase activity"/>
    <property type="evidence" value="ECO:0007669"/>
    <property type="project" value="UniProtKB-EC"/>
</dbReference>
<dbReference type="SUPFAM" id="SSF55729">
    <property type="entry name" value="Acyl-CoA N-acyltransferases (Nat)"/>
    <property type="match status" value="1"/>
</dbReference>
<evidence type="ECO:0000256" key="2">
    <source>
        <dbReference type="ARBA" id="ARBA00004496"/>
    </source>
</evidence>
<dbReference type="EMBL" id="ML977498">
    <property type="protein sequence ID" value="KAF2134095.1"/>
    <property type="molecule type" value="Genomic_DNA"/>
</dbReference>
<comment type="catalytic activity">
    <reaction evidence="11">
        <text>N-terminal L-seryl-[histone H4] + acetyl-CoA = N-terminal N(alpha)-acetyl-L-seryl-[histone H4] + CoA + H(+)</text>
        <dbReference type="Rhea" id="RHEA:50596"/>
        <dbReference type="Rhea" id="RHEA-COMP:12740"/>
        <dbReference type="Rhea" id="RHEA-COMP:12743"/>
        <dbReference type="ChEBI" id="CHEBI:15378"/>
        <dbReference type="ChEBI" id="CHEBI:57287"/>
        <dbReference type="ChEBI" id="CHEBI:57288"/>
        <dbReference type="ChEBI" id="CHEBI:64738"/>
        <dbReference type="ChEBI" id="CHEBI:83690"/>
        <dbReference type="EC" id="2.3.1.257"/>
    </reaction>
</comment>
<dbReference type="CDD" id="cd04301">
    <property type="entry name" value="NAT_SF"/>
    <property type="match status" value="1"/>
</dbReference>
<feature type="domain" description="N-acetyltransferase" evidence="13">
    <location>
        <begin position="174"/>
        <end position="330"/>
    </location>
</feature>
<dbReference type="PANTHER" id="PTHR20531:SF1">
    <property type="entry name" value="N-ALPHA-ACETYLTRANSFERASE 40"/>
    <property type="match status" value="1"/>
</dbReference>
<evidence type="ECO:0000256" key="10">
    <source>
        <dbReference type="ARBA" id="ARBA00047821"/>
    </source>
</evidence>
<dbReference type="GeneID" id="54407726"/>
<dbReference type="Gene3D" id="3.40.630.30">
    <property type="match status" value="1"/>
</dbReference>
<dbReference type="GO" id="GO:0043998">
    <property type="term" value="F:histone H2A acetyltransferase activity"/>
    <property type="evidence" value="ECO:0007669"/>
    <property type="project" value="InterPro"/>
</dbReference>
<comment type="subcellular location">
    <subcellularLocation>
        <location evidence="2">Cytoplasm</location>
    </subcellularLocation>
    <subcellularLocation>
        <location evidence="1">Nucleus</location>
    </subcellularLocation>
</comment>
<keyword evidence="9 14" id="KW-0012">Acyltransferase</keyword>
<evidence type="ECO:0000259" key="13">
    <source>
        <dbReference type="PROSITE" id="PS51186"/>
    </source>
</evidence>
<gene>
    <name evidence="14" type="ORF">P153DRAFT_363097</name>
</gene>
<evidence type="ECO:0000256" key="4">
    <source>
        <dbReference type="ARBA" id="ARBA00012950"/>
    </source>
</evidence>
<dbReference type="RefSeq" id="XP_033528482.1">
    <property type="nucleotide sequence ID" value="XM_033667294.1"/>
</dbReference>
<evidence type="ECO:0000256" key="12">
    <source>
        <dbReference type="SAM" id="MobiDB-lite"/>
    </source>
</evidence>
<evidence type="ECO:0000256" key="8">
    <source>
        <dbReference type="ARBA" id="ARBA00023242"/>
    </source>
</evidence>
<dbReference type="GO" id="GO:0010485">
    <property type="term" value="F:histone H4 acetyltransferase activity"/>
    <property type="evidence" value="ECO:0007669"/>
    <property type="project" value="InterPro"/>
</dbReference>
<evidence type="ECO:0000256" key="7">
    <source>
        <dbReference type="ARBA" id="ARBA00022679"/>
    </source>
</evidence>
<dbReference type="Proteomes" id="UP000799771">
    <property type="component" value="Unassembled WGS sequence"/>
</dbReference>
<keyword evidence="7 14" id="KW-0808">Transferase</keyword>
<comment type="similarity">
    <text evidence="3">Belongs to the acetyltransferase family. NAA40 subfamily.</text>
</comment>
<evidence type="ECO:0000256" key="6">
    <source>
        <dbReference type="ARBA" id="ARBA00022490"/>
    </source>
</evidence>
<accession>A0A6A6ASZ4</accession>
<feature type="compositionally biased region" description="Polar residues" evidence="12">
    <location>
        <begin position="200"/>
        <end position="220"/>
    </location>
</feature>
<evidence type="ECO:0000256" key="3">
    <source>
        <dbReference type="ARBA" id="ARBA00008870"/>
    </source>
</evidence>
<feature type="region of interest" description="Disordered" evidence="12">
    <location>
        <begin position="188"/>
        <end position="220"/>
    </location>
</feature>
<protein>
    <recommendedName>
        <fullName evidence="5">N-alpha-acetyltransferase 40</fullName>
        <ecNumber evidence="4">2.3.1.257</ecNumber>
    </recommendedName>
</protein>
<comment type="catalytic activity">
    <reaction evidence="10">
        <text>N-terminal L-seryl-[histone H2A] + acetyl-CoA = N-terminal N(alpha)-acetyl-L-seryl-[histone H2A] + CoA + H(+)</text>
        <dbReference type="Rhea" id="RHEA:50600"/>
        <dbReference type="Rhea" id="RHEA-COMP:12742"/>
        <dbReference type="Rhea" id="RHEA-COMP:12744"/>
        <dbReference type="ChEBI" id="CHEBI:15378"/>
        <dbReference type="ChEBI" id="CHEBI:57287"/>
        <dbReference type="ChEBI" id="CHEBI:57288"/>
        <dbReference type="ChEBI" id="CHEBI:64738"/>
        <dbReference type="ChEBI" id="CHEBI:83690"/>
        <dbReference type="EC" id="2.3.1.257"/>
    </reaction>
</comment>
<dbReference type="InterPro" id="IPR039949">
    <property type="entry name" value="NAA40"/>
</dbReference>
<dbReference type="Pfam" id="PF00583">
    <property type="entry name" value="Acetyltransf_1"/>
    <property type="match status" value="1"/>
</dbReference>